<feature type="region of interest" description="Disordered" evidence="1">
    <location>
        <begin position="84"/>
        <end position="134"/>
    </location>
</feature>
<protein>
    <submittedName>
        <fullName evidence="2">Uncharacterized protein</fullName>
    </submittedName>
</protein>
<evidence type="ECO:0000313" key="2">
    <source>
        <dbReference type="EMBL" id="TKA96082.1"/>
    </source>
</evidence>
<organism evidence="2 3">
    <name type="scientific">Cereibacter changlensis</name>
    <dbReference type="NCBI Taxonomy" id="402884"/>
    <lineage>
        <taxon>Bacteria</taxon>
        <taxon>Pseudomonadati</taxon>
        <taxon>Pseudomonadota</taxon>
        <taxon>Alphaproteobacteria</taxon>
        <taxon>Rhodobacterales</taxon>
        <taxon>Paracoccaceae</taxon>
        <taxon>Cereibacter</taxon>
    </lineage>
</organism>
<evidence type="ECO:0000256" key="1">
    <source>
        <dbReference type="SAM" id="MobiDB-lite"/>
    </source>
</evidence>
<proteinExistence type="predicted"/>
<dbReference type="RefSeq" id="WP_136793041.1">
    <property type="nucleotide sequence ID" value="NZ_SWAU01000124.1"/>
</dbReference>
<sequence length="134" mass="14407">MQKSEKITLARLEEARRAIAALAAKPKQHFTAHQAIDAMAADLRRARDTLGYSYDDLVQMLAGYGVEVKPSTLRGYLKKIATAKEKETARTSARKAGAKQRLASPSPAALSVTPMADPAVSPSVPSATRITQDD</sequence>
<feature type="compositionally biased region" description="Polar residues" evidence="1">
    <location>
        <begin position="123"/>
        <end position="134"/>
    </location>
</feature>
<comment type="caution">
    <text evidence="2">The sequence shown here is derived from an EMBL/GenBank/DDBJ whole genome shotgun (WGS) entry which is preliminary data.</text>
</comment>
<accession>A0A4U0YTP3</accession>
<dbReference type="EMBL" id="SWAU01000124">
    <property type="protein sequence ID" value="TKA96082.1"/>
    <property type="molecule type" value="Genomic_DNA"/>
</dbReference>
<dbReference type="Proteomes" id="UP000306340">
    <property type="component" value="Unassembled WGS sequence"/>
</dbReference>
<gene>
    <name evidence="2" type="ORF">FAZ78_13380</name>
</gene>
<name>A0A4U0YTP3_9RHOB</name>
<dbReference type="AlphaFoldDB" id="A0A4U0YTP3"/>
<reference evidence="2 3" key="1">
    <citation type="submission" date="2019-04" db="EMBL/GenBank/DDBJ databases">
        <title>Crypto-aerobic microbial life in anoxic (sulfidic) marine sediments.</title>
        <authorList>
            <person name="Bhattacharya S."/>
            <person name="Roy C."/>
            <person name="Mondal N."/>
            <person name="Sarkar J."/>
            <person name="Mandal S."/>
            <person name="Rameez M.J."/>
            <person name="Ghosh W."/>
        </authorList>
    </citation>
    <scope>NUCLEOTIDE SEQUENCE [LARGE SCALE GENOMIC DNA]</scope>
    <source>
        <strain evidence="2 3">SBBC</strain>
    </source>
</reference>
<evidence type="ECO:0000313" key="3">
    <source>
        <dbReference type="Proteomes" id="UP000306340"/>
    </source>
</evidence>